<dbReference type="EMBL" id="JAPQKR010000016">
    <property type="protein sequence ID" value="KAJ5190366.1"/>
    <property type="molecule type" value="Genomic_DNA"/>
</dbReference>
<proteinExistence type="predicted"/>
<feature type="compositionally biased region" description="Basic and acidic residues" evidence="2">
    <location>
        <begin position="291"/>
        <end position="308"/>
    </location>
</feature>
<organism evidence="3 4">
    <name type="scientific">Penicillium cinerascens</name>
    <dbReference type="NCBI Taxonomy" id="70096"/>
    <lineage>
        <taxon>Eukaryota</taxon>
        <taxon>Fungi</taxon>
        <taxon>Dikarya</taxon>
        <taxon>Ascomycota</taxon>
        <taxon>Pezizomycotina</taxon>
        <taxon>Eurotiomycetes</taxon>
        <taxon>Eurotiomycetidae</taxon>
        <taxon>Eurotiales</taxon>
        <taxon>Aspergillaceae</taxon>
        <taxon>Penicillium</taxon>
    </lineage>
</organism>
<evidence type="ECO:0000256" key="1">
    <source>
        <dbReference type="SAM" id="Coils"/>
    </source>
</evidence>
<dbReference type="OrthoDB" id="4448936at2759"/>
<dbReference type="GeneID" id="83183708"/>
<dbReference type="RefSeq" id="XP_058303306.1">
    <property type="nucleotide sequence ID" value="XM_058456407.1"/>
</dbReference>
<comment type="caution">
    <text evidence="3">The sequence shown here is derived from an EMBL/GenBank/DDBJ whole genome shotgun (WGS) entry which is preliminary data.</text>
</comment>
<evidence type="ECO:0000256" key="2">
    <source>
        <dbReference type="SAM" id="MobiDB-lite"/>
    </source>
</evidence>
<reference evidence="3" key="2">
    <citation type="journal article" date="2023" name="IMA Fungus">
        <title>Comparative genomic study of the Penicillium genus elucidates a diverse pangenome and 15 lateral gene transfer events.</title>
        <authorList>
            <person name="Petersen C."/>
            <person name="Sorensen T."/>
            <person name="Nielsen M.R."/>
            <person name="Sondergaard T.E."/>
            <person name="Sorensen J.L."/>
            <person name="Fitzpatrick D.A."/>
            <person name="Frisvad J.C."/>
            <person name="Nielsen K.L."/>
        </authorList>
    </citation>
    <scope>NUCLEOTIDE SEQUENCE</scope>
    <source>
        <strain evidence="3">IBT 15544</strain>
    </source>
</reference>
<feature type="region of interest" description="Disordered" evidence="2">
    <location>
        <begin position="282"/>
        <end position="314"/>
    </location>
</feature>
<evidence type="ECO:0000313" key="3">
    <source>
        <dbReference type="EMBL" id="KAJ5190366.1"/>
    </source>
</evidence>
<name>A0A9W9J9U1_9EURO</name>
<accession>A0A9W9J9U1</accession>
<sequence>MATLEPSSPIAPASVPDPETGELSSTADGLAGSAVTSWSQRLTELAHLASASTGAVYEDDESAQAITFHLDAIESILRDPRPALSREVAKCRPDVVVHGRSAVSDRSRASSPSPLPAPSNQHSGSHVENGFAKTDMLAQLSTLLTEVNGLHTQLGDRRRETSEICDLYEERCRGLERTVAELELEVVELKTNLVEDAVELEGIQGTILGLQAWIDGLQAQQTILRRQRYLAQHKARQQWGSRQRNGSYDDLASDAQIDDVLEGLGAWMRGLRDVEEGFQSRARARRTRRDRRQEMLEQEIPRRDKTDGVDTDAGLWSRAFPAQRV</sequence>
<protein>
    <submittedName>
        <fullName evidence="3">Uncharacterized protein</fullName>
    </submittedName>
</protein>
<keyword evidence="1" id="KW-0175">Coiled coil</keyword>
<gene>
    <name evidence="3" type="ORF">N7498_009351</name>
</gene>
<feature type="region of interest" description="Disordered" evidence="2">
    <location>
        <begin position="100"/>
        <end position="128"/>
    </location>
</feature>
<evidence type="ECO:0000313" key="4">
    <source>
        <dbReference type="Proteomes" id="UP001150904"/>
    </source>
</evidence>
<dbReference type="AlphaFoldDB" id="A0A9W9J9U1"/>
<feature type="coiled-coil region" evidence="1">
    <location>
        <begin position="165"/>
        <end position="192"/>
    </location>
</feature>
<feature type="region of interest" description="Disordered" evidence="2">
    <location>
        <begin position="1"/>
        <end position="34"/>
    </location>
</feature>
<dbReference type="Proteomes" id="UP001150904">
    <property type="component" value="Unassembled WGS sequence"/>
</dbReference>
<reference evidence="3" key="1">
    <citation type="submission" date="2022-12" db="EMBL/GenBank/DDBJ databases">
        <authorList>
            <person name="Petersen C."/>
        </authorList>
    </citation>
    <scope>NUCLEOTIDE SEQUENCE</scope>
    <source>
        <strain evidence="3">IBT 15544</strain>
    </source>
</reference>
<keyword evidence="4" id="KW-1185">Reference proteome</keyword>